<gene>
    <name evidence="1" type="ORF">RSIPO_04888</name>
</gene>
<organism evidence="1 2">
    <name type="scientific">Ralstonia solanacearum IPO1609</name>
    <dbReference type="NCBI Taxonomy" id="564066"/>
    <lineage>
        <taxon>Bacteria</taxon>
        <taxon>Pseudomonadati</taxon>
        <taxon>Pseudomonadota</taxon>
        <taxon>Betaproteobacteria</taxon>
        <taxon>Burkholderiales</taxon>
        <taxon>Burkholderiaceae</taxon>
        <taxon>Ralstonia</taxon>
        <taxon>Ralstonia solanacearum species complex</taxon>
    </lineage>
</organism>
<dbReference type="SUPFAM" id="SSF52540">
    <property type="entry name" value="P-loop containing nucleoside triphosphate hydrolases"/>
    <property type="match status" value="1"/>
</dbReference>
<evidence type="ECO:0000313" key="2">
    <source>
        <dbReference type="Proteomes" id="UP000053470"/>
    </source>
</evidence>
<dbReference type="AlphaFoldDB" id="A0ABF7RBP6"/>
<dbReference type="InterPro" id="IPR027417">
    <property type="entry name" value="P-loop_NTPase"/>
</dbReference>
<accession>A0ABF7RBP6</accession>
<dbReference type="Proteomes" id="UP000053470">
    <property type="component" value="Unassembled WGS sequence"/>
</dbReference>
<evidence type="ECO:0008006" key="3">
    <source>
        <dbReference type="Google" id="ProtNLM"/>
    </source>
</evidence>
<name>A0ABF7RBP6_RALSL</name>
<protein>
    <recommendedName>
        <fullName evidence="3">Chromosome segregation ATPase</fullName>
    </recommendedName>
</protein>
<sequence>MMITPGCKRMIFIRAGNYDYAEVHFEGAIHLVGRNNVGKTSIISAVQFLFVGDQNDMRFDGYSLEDTRRYYFKHPTSYILFECFSAETLSYITVGLRGLGPIGSYRFERFAFPGRFEREMFIDGAEKVRDFEDVKADILEQRKHFRMMEPKDLRNSLTGTWDDRQLNLGIVPLRDGAAHERFVHLFRNLLKLSKMEQETIKQTLVEVYRREFTKPVIDLQKDHEASFNKLEKENRSIQQLEQIKPQIDELKAALETQAGTRATLKPMHAALLAAREVEERTLQAEKLAADDVADKFEERQGKLVREVAELVNTQVAIGTRLTAIATAAEEVAELEAIFRDFDPSFEAIAIENLKNEIGQLQAKFYTSAEKVLDIQRDISKLETDRAEKARLRDRHDKLFGAYLVKEVGENQVKDVFRVLNPRLLEQEVGEDGITVTDSEALVGALNHIDRLIDADERRFEGHGIAFPMGIVGGAKGVIPDLDQLDGEIEALDAKILIRKETLADALERDKLQRTITEKEAARDQGLRKIEDHLTFLKKKRDVDGTRQEESELIAQLDEARARQQDVTTQQASLATEFAQAQSKQIDIAGRLAKIMRENFDVPAEEWPNGDAAQFDGIPYAALAERYRSACFAEASASEKVTQRLSFIEMTLIDGLAGATPDEKAQSAIESLDSLDEKRASYDELWSGLVTQIKSSIGEMLGDVSRLKDKVADFNRRLSNVPVSNLKSVSMEVVENRDRIRSYQQLFNSDGLFGGEAETKNAVEEVAKLIRSTTGKVTLQELFGIEFVVEYANGKTKHFAKLDTIESTGTTMMIKALVNMVLMRDMMKKDRKYSVPFYIDECNMVDEINLKGLAQTALSLGFVPVLASTMAVAVAQTLYYVQWAKEGRAVIEPKNRVRRRELQGDDLEAA</sequence>
<dbReference type="EMBL" id="LN651282">
    <property type="protein sequence ID" value="CEJ18931.1"/>
    <property type="molecule type" value="Genomic_DNA"/>
</dbReference>
<dbReference type="Gene3D" id="3.40.50.300">
    <property type="entry name" value="P-loop containing nucleotide triphosphate hydrolases"/>
    <property type="match status" value="1"/>
</dbReference>
<evidence type="ECO:0000313" key="1">
    <source>
        <dbReference type="EMBL" id="CEJ18931.1"/>
    </source>
</evidence>
<proteinExistence type="predicted"/>
<reference evidence="1" key="1">
    <citation type="submission" date="2014-11" db="EMBL/GenBank/DDBJ databases">
        <authorList>
            <person name="Genoscope - CEA"/>
        </authorList>
    </citation>
    <scope>NUCLEOTIDE SEQUENCE</scope>
    <source>
        <strain evidence="1">IPO1609</strain>
    </source>
</reference>
<keyword evidence="2" id="KW-1185">Reference proteome</keyword>
<reference evidence="1" key="2">
    <citation type="submission" date="2022-04" db="EMBL/GenBank/DDBJ databases">
        <title>Genomic draft of R. solanacearum strain IPO1609, a phylotype IIB1/biovar 2/race 3 strain isolated from potato in Europe.</title>
        <authorList>
            <person name="Boucher C."/>
            <person name="Carrere S."/>
            <person name="Dossat C."/>
            <person name="Elbaz M."/>
            <person name="Genin S."/>
            <person name="Gouzy J."/>
            <person name="Prior P."/>
            <person name="Segurens B."/>
            <person name="Wincker P."/>
        </authorList>
    </citation>
    <scope>NUCLEOTIDE SEQUENCE</scope>
    <source>
        <strain evidence="1">IPO1609</strain>
    </source>
</reference>